<dbReference type="Proteomes" id="UP000059113">
    <property type="component" value="Chromosome"/>
</dbReference>
<organism evidence="2 3">
    <name type="scientific">Aurantiacibacter atlanticus</name>
    <dbReference type="NCBI Taxonomy" id="1648404"/>
    <lineage>
        <taxon>Bacteria</taxon>
        <taxon>Pseudomonadati</taxon>
        <taxon>Pseudomonadota</taxon>
        <taxon>Alphaproteobacteria</taxon>
        <taxon>Sphingomonadales</taxon>
        <taxon>Erythrobacteraceae</taxon>
        <taxon>Aurantiacibacter</taxon>
    </lineage>
</organism>
<dbReference type="Gene3D" id="3.40.50.410">
    <property type="entry name" value="von Willebrand factor, type A domain"/>
    <property type="match status" value="2"/>
</dbReference>
<reference evidence="3" key="2">
    <citation type="submission" date="2015-04" db="EMBL/GenBank/DDBJ databases">
        <title>The complete genome sequence of Erythrobacter sp. s21-N3.</title>
        <authorList>
            <person name="Zhuang L."/>
            <person name="Liu Y."/>
            <person name="Shao Z."/>
        </authorList>
    </citation>
    <scope>NUCLEOTIDE SEQUENCE [LARGE SCALE GENOMIC DNA]</scope>
    <source>
        <strain evidence="3">s21-N3</strain>
    </source>
</reference>
<name>A0A0H4VY46_9SPHN</name>
<feature type="domain" description="VWFA" evidence="1">
    <location>
        <begin position="129"/>
        <end position="188"/>
    </location>
</feature>
<dbReference type="EMBL" id="CP011310">
    <property type="protein sequence ID" value="AKQ42063.1"/>
    <property type="molecule type" value="Genomic_DNA"/>
</dbReference>
<keyword evidence="3" id="KW-1185">Reference proteome</keyword>
<proteinExistence type="predicted"/>
<dbReference type="PROSITE" id="PS50234">
    <property type="entry name" value="VWFA"/>
    <property type="match status" value="1"/>
</dbReference>
<gene>
    <name evidence="2" type="ORF">CP97_08575</name>
</gene>
<dbReference type="Pfam" id="PF13400">
    <property type="entry name" value="Tad"/>
    <property type="match status" value="1"/>
</dbReference>
<evidence type="ECO:0000313" key="3">
    <source>
        <dbReference type="Proteomes" id="UP000059113"/>
    </source>
</evidence>
<accession>A0A0H4VY46</accession>
<reference evidence="2 3" key="1">
    <citation type="journal article" date="2015" name="Int. J. Syst. Evol. Microbiol.">
        <title>Erythrobacter atlanticus sp. nov., a bacterium from ocean sediment able to degrade polycyclic aromatic hydrocarbons.</title>
        <authorList>
            <person name="Zhuang L."/>
            <person name="Liu Y."/>
            <person name="Wang L."/>
            <person name="Wang W."/>
            <person name="Shao Z."/>
        </authorList>
    </citation>
    <scope>NUCLEOTIDE SEQUENCE [LARGE SCALE GENOMIC DNA]</scope>
    <source>
        <strain evidence="3">s21-N3</strain>
    </source>
</reference>
<dbReference type="InterPro" id="IPR002035">
    <property type="entry name" value="VWF_A"/>
</dbReference>
<evidence type="ECO:0000259" key="1">
    <source>
        <dbReference type="PROSITE" id="PS50234"/>
    </source>
</evidence>
<evidence type="ECO:0000313" key="2">
    <source>
        <dbReference type="EMBL" id="AKQ42063.1"/>
    </source>
</evidence>
<dbReference type="PATRIC" id="fig|1648404.4.peg.1782"/>
<dbReference type="InterPro" id="IPR028087">
    <property type="entry name" value="Tad_N"/>
</dbReference>
<dbReference type="KEGG" id="ery:CP97_08575"/>
<dbReference type="AlphaFoldDB" id="A0A0H4VY46"/>
<sequence length="609" mass="66903">MLTAAAMIPLIGVIGGGLDISRIYLVESRLQQACDSATLAARRELGGNVIGDSIPANIRNTADNFFGNNFRTDMYGAENENFTLSAPNATRMNGTANVEVPMTLMSVFGIDNHEISVTCSAELNLPNVDVMLVLDMSGSMAGQRISDLKAAVLDFYDEVMGVKPEDARIRIGFMPYSAAVNVGAELQSGNPDFLADSFTYQSREAKFSQESNNDAVEVGDRIEESWSTELLPRNPVQLAFADEPQYHWNKNNNAHRDKCRNYDGTYQVGDETWVISNATWLPDYWTHWRNNQKAACQADIYKYSIAGEGDVHEETFTEVFDYYIYRPITFDTSAFKLGQTVQTPTGTKGANVSSSWNGCIEERQTVAQSTFDTIPDGAYDLDINLVPTLADPATQWRPMWPQITYDRGGPDVLESTTDKNVRGASCPSPAVRLTEFPKEGGSRNAQFEAHVNSLSPLGGTMHDIGMIWAARFISPKGIFASANAAAPNGEPIARHIIFMTDGQMQPGPVWTTAYGNYDMDGRMAGFAPDGSWSESQLAVIHNSRLDAICRQIRNNNITIWTVSFELPLNDHTRGCATGTGRAFEAEDAQSLSDAFKAIATSIAELRLVE</sequence>
<dbReference type="STRING" id="1648404.CP97_08575"/>
<dbReference type="RefSeq" id="WP_048885582.1">
    <property type="nucleotide sequence ID" value="NZ_CP011310.1"/>
</dbReference>
<dbReference type="InterPro" id="IPR036465">
    <property type="entry name" value="vWFA_dom_sf"/>
</dbReference>
<protein>
    <recommendedName>
        <fullName evidence="1">VWFA domain-containing protein</fullName>
    </recommendedName>
</protein>
<dbReference type="SUPFAM" id="SSF53300">
    <property type="entry name" value="vWA-like"/>
    <property type="match status" value="1"/>
</dbReference>
<dbReference type="CDD" id="cd00198">
    <property type="entry name" value="vWFA"/>
    <property type="match status" value="1"/>
</dbReference>